<dbReference type="InterPro" id="IPR013552">
    <property type="entry name" value="Thioester_dom"/>
</dbReference>
<protein>
    <recommendedName>
        <fullName evidence="3">Thioester domain-containing protein</fullName>
    </recommendedName>
</protein>
<feature type="chain" id="PRO_5039331551" description="Thioester domain-containing protein" evidence="2">
    <location>
        <begin position="25"/>
        <end position="390"/>
    </location>
</feature>
<sequence length="390" mass="40299">MGKRFTLARAGAVMAVAAVTASVAALPAAADTARGRLQDGNAPGLIVNLKNNKDAQGIPLLRDFELADGSTLRVYCVEITVDASKDVDMVESGWDKYPVADSPFHKNRDKINWVLHHGFPGTSLESLGKLPLNFDDGLAQNEAVSATQTAIWHFSDGVDLDRDQPIDVNDDEYDPGSAKDVLALYDYLVGDKNTGIAEQVIGDLKISPDTQEGSIGGQVGPFKVTTNGTVTGFKADLPEGVELTTAEGKVADKAVVGNDTELFFKVPAGATPGSGSFELTADSPAVETGRLFVGEGYDKNPVQSLIVASSETKPLTATAKATWGVPPVSTTPVTTTVAAGAPSATPVPQGSPGADLADTGASILVPALIGLGLVGAGAGALIHQRRRKAA</sequence>
<keyword evidence="1" id="KW-0472">Membrane</keyword>
<name>W7J7U8_9PSEU</name>
<feature type="signal peptide" evidence="2">
    <location>
        <begin position="1"/>
        <end position="24"/>
    </location>
</feature>
<dbReference type="PATRIC" id="fig|909613.9.peg.2634"/>
<evidence type="ECO:0000313" key="5">
    <source>
        <dbReference type="Proteomes" id="UP000019277"/>
    </source>
</evidence>
<dbReference type="RefSeq" id="WP_035282075.1">
    <property type="nucleotide sequence ID" value="NZ_AYXG01000089.1"/>
</dbReference>
<organism evidence="4 5">
    <name type="scientific">Actinokineospora spheciospongiae</name>
    <dbReference type="NCBI Taxonomy" id="909613"/>
    <lineage>
        <taxon>Bacteria</taxon>
        <taxon>Bacillati</taxon>
        <taxon>Actinomycetota</taxon>
        <taxon>Actinomycetes</taxon>
        <taxon>Pseudonocardiales</taxon>
        <taxon>Pseudonocardiaceae</taxon>
        <taxon>Actinokineospora</taxon>
    </lineage>
</organism>
<reference evidence="4 5" key="1">
    <citation type="journal article" date="2014" name="Genome Announc.">
        <title>Draft Genome Sequence of the Antitrypanosomally Active Sponge-Associated Bacterium Actinokineospora sp. Strain EG49.</title>
        <authorList>
            <person name="Harjes J."/>
            <person name="Ryu T."/>
            <person name="Abdelmohsen U.R."/>
            <person name="Moitinho-Silva L."/>
            <person name="Horn H."/>
            <person name="Ravasi T."/>
            <person name="Hentschel U."/>
        </authorList>
    </citation>
    <scope>NUCLEOTIDE SEQUENCE [LARGE SCALE GENOMIC DNA]</scope>
    <source>
        <strain evidence="4 5">EG49</strain>
    </source>
</reference>
<dbReference type="Proteomes" id="UP000019277">
    <property type="component" value="Unassembled WGS sequence"/>
</dbReference>
<keyword evidence="5" id="KW-1185">Reference proteome</keyword>
<dbReference type="NCBIfam" id="TIGR03934">
    <property type="entry name" value="TQXA_dom"/>
    <property type="match status" value="1"/>
</dbReference>
<dbReference type="InterPro" id="IPR023849">
    <property type="entry name" value="TQXA_dom"/>
</dbReference>
<feature type="domain" description="Thioester" evidence="3">
    <location>
        <begin position="73"/>
        <end position="193"/>
    </location>
</feature>
<proteinExistence type="predicted"/>
<dbReference type="STRING" id="909613.UO65_2628"/>
<evidence type="ECO:0000256" key="1">
    <source>
        <dbReference type="SAM" id="Phobius"/>
    </source>
</evidence>
<comment type="caution">
    <text evidence="4">The sequence shown here is derived from an EMBL/GenBank/DDBJ whole genome shotgun (WGS) entry which is preliminary data.</text>
</comment>
<gene>
    <name evidence="4" type="ORF">UO65_2628</name>
</gene>
<accession>W7J7U8</accession>
<keyword evidence="1" id="KW-1133">Transmembrane helix</keyword>
<dbReference type="OrthoDB" id="2676146at2"/>
<keyword evidence="2" id="KW-0732">Signal</keyword>
<feature type="transmembrane region" description="Helical" evidence="1">
    <location>
        <begin position="363"/>
        <end position="382"/>
    </location>
</feature>
<dbReference type="EMBL" id="AYXG01000089">
    <property type="protein sequence ID" value="EWC62114.1"/>
    <property type="molecule type" value="Genomic_DNA"/>
</dbReference>
<evidence type="ECO:0000256" key="2">
    <source>
        <dbReference type="SAM" id="SignalP"/>
    </source>
</evidence>
<evidence type="ECO:0000259" key="3">
    <source>
        <dbReference type="Pfam" id="PF08341"/>
    </source>
</evidence>
<dbReference type="Gene3D" id="1.10.150.480">
    <property type="match status" value="1"/>
</dbReference>
<evidence type="ECO:0000313" key="4">
    <source>
        <dbReference type="EMBL" id="EWC62114.1"/>
    </source>
</evidence>
<dbReference type="Pfam" id="PF08341">
    <property type="entry name" value="TED"/>
    <property type="match status" value="1"/>
</dbReference>
<keyword evidence="1" id="KW-0812">Transmembrane</keyword>
<dbReference type="AlphaFoldDB" id="W7J7U8"/>
<dbReference type="eggNOG" id="COG3468">
    <property type="taxonomic scope" value="Bacteria"/>
</dbReference>